<feature type="compositionally biased region" description="Low complexity" evidence="1">
    <location>
        <begin position="12"/>
        <end position="25"/>
    </location>
</feature>
<keyword evidence="3" id="KW-1185">Reference proteome</keyword>
<reference evidence="3" key="1">
    <citation type="submission" date="2015-05" db="EMBL/GenBank/DDBJ databases">
        <title>Draft genome sequencing of a biphenyl-degrading bacterium, Pseudomonas balearica KF707 (=NBRC110670).</title>
        <authorList>
            <person name="Kimura N."/>
            <person name="Hirose J."/>
            <person name="Watanabe T."/>
            <person name="Suenaga H."/>
            <person name="Fujihara H."/>
            <person name="Noguchi M."/>
            <person name="Hashimoto M."/>
            <person name="Shimodaira J."/>
            <person name="Tsuchikane K."/>
            <person name="Hosoyama A."/>
            <person name="Yamazoe A."/>
            <person name="Fujita N."/>
            <person name="Furukawa K."/>
        </authorList>
    </citation>
    <scope>NUCLEOTIDE SEQUENCE [LARGE SCALE GENOMIC DNA]</scope>
    <source>
        <strain evidence="3">DSM 10086 / NBRC 110670 / KF707</strain>
    </source>
</reference>
<feature type="region of interest" description="Disordered" evidence="1">
    <location>
        <begin position="12"/>
        <end position="44"/>
    </location>
</feature>
<dbReference type="KEGG" id="pfuw:KF707C_1160"/>
<dbReference type="AlphaFoldDB" id="A0AAD1FDD4"/>
<name>A0AAD1FDD4_METFU</name>
<evidence type="ECO:0000313" key="2">
    <source>
        <dbReference type="EMBL" id="BAU71804.1"/>
    </source>
</evidence>
<organism evidence="2 3">
    <name type="scientific">Metapseudomonas furukawaii</name>
    <name type="common">Pseudomonas furukawaii</name>
    <dbReference type="NCBI Taxonomy" id="1149133"/>
    <lineage>
        <taxon>Bacteria</taxon>
        <taxon>Pseudomonadati</taxon>
        <taxon>Pseudomonadota</taxon>
        <taxon>Gammaproteobacteria</taxon>
        <taxon>Pseudomonadales</taxon>
        <taxon>Pseudomonadaceae</taxon>
        <taxon>Metapseudomonas</taxon>
    </lineage>
</organism>
<protein>
    <submittedName>
        <fullName evidence="2">Uncharacterized protein</fullName>
    </submittedName>
</protein>
<dbReference type="EMBL" id="AP014862">
    <property type="protein sequence ID" value="BAU71804.1"/>
    <property type="molecule type" value="Genomic_DNA"/>
</dbReference>
<proteinExistence type="predicted"/>
<evidence type="ECO:0000313" key="3">
    <source>
        <dbReference type="Proteomes" id="UP000218554"/>
    </source>
</evidence>
<sequence length="44" mass="4392">MHLCLLHTGATRGAGAGCRSSAHAGLARRESTERPGYPGTAGGV</sequence>
<reference evidence="2 3" key="2">
    <citation type="journal article" date="2017" name="Int. J. Syst. Evol. Microbiol.">
        <title>Pseudomonas furukawaii sp. nov., a polychlorinated biphenyl-degrading bacterium isolated from biphenyl-contaminated soil in Japan.</title>
        <authorList>
            <person name="Kimura N."/>
            <person name="Watanabe T."/>
            <person name="Suenaga H."/>
            <person name="Fujihara H."/>
            <person name="Futagami T."/>
            <person name="Goto M."/>
            <person name="Hanada S."/>
            <person name="Hirose J."/>
        </authorList>
    </citation>
    <scope>NUCLEOTIDE SEQUENCE [LARGE SCALE GENOMIC DNA]</scope>
    <source>
        <strain evidence="3">DSM 10086 / NBRC 110670 / KF707</strain>
    </source>
</reference>
<accession>A0AAD1FDD4</accession>
<dbReference type="Proteomes" id="UP000218554">
    <property type="component" value="Chromosome"/>
</dbReference>
<evidence type="ECO:0000256" key="1">
    <source>
        <dbReference type="SAM" id="MobiDB-lite"/>
    </source>
</evidence>
<gene>
    <name evidence="2" type="ORF">KF707C_1160</name>
</gene>